<name>A0A6S7B066_9BURK</name>
<reference evidence="1 2" key="1">
    <citation type="submission" date="2020-04" db="EMBL/GenBank/DDBJ databases">
        <authorList>
            <person name="De Canck E."/>
        </authorList>
    </citation>
    <scope>NUCLEOTIDE SEQUENCE [LARGE SCALE GENOMIC DNA]</scope>
    <source>
        <strain evidence="1 2">LMG 28138</strain>
    </source>
</reference>
<sequence>MDANEVSVRQFCKFVFDTRADFHAGIGPRDPLPLIETEARRVAVIITPTISKRSWYGLWHVLKELTAECNGDPVVAALLYLAIQCTTAGDALNRGEDETDVKRRIDACVRDMAKRMV</sequence>
<organism evidence="1 2">
    <name type="scientific">Pararobbsia alpina</name>
    <dbReference type="NCBI Taxonomy" id="621374"/>
    <lineage>
        <taxon>Bacteria</taxon>
        <taxon>Pseudomonadati</taxon>
        <taxon>Pseudomonadota</taxon>
        <taxon>Betaproteobacteria</taxon>
        <taxon>Burkholderiales</taxon>
        <taxon>Burkholderiaceae</taxon>
        <taxon>Pararobbsia</taxon>
    </lineage>
</organism>
<keyword evidence="2" id="KW-1185">Reference proteome</keyword>
<dbReference type="AlphaFoldDB" id="A0A6S7B066"/>
<proteinExistence type="predicted"/>
<dbReference type="RefSeq" id="WP_175104251.1">
    <property type="nucleotide sequence ID" value="NZ_CADIKM010000005.1"/>
</dbReference>
<dbReference type="Proteomes" id="UP000494115">
    <property type="component" value="Unassembled WGS sequence"/>
</dbReference>
<gene>
    <name evidence="1" type="ORF">LMG28138_01647</name>
</gene>
<evidence type="ECO:0000313" key="2">
    <source>
        <dbReference type="Proteomes" id="UP000494115"/>
    </source>
</evidence>
<protein>
    <submittedName>
        <fullName evidence="1">Uncharacterized protein</fullName>
    </submittedName>
</protein>
<dbReference type="EMBL" id="CADIKM010000005">
    <property type="protein sequence ID" value="CAB3783474.1"/>
    <property type="molecule type" value="Genomic_DNA"/>
</dbReference>
<accession>A0A6S7B066</accession>
<evidence type="ECO:0000313" key="1">
    <source>
        <dbReference type="EMBL" id="CAB3783474.1"/>
    </source>
</evidence>